<evidence type="ECO:0000256" key="8">
    <source>
        <dbReference type="RuleBase" id="RU003345"/>
    </source>
</evidence>
<evidence type="ECO:0000256" key="9">
    <source>
        <dbReference type="SAM" id="MobiDB-lite"/>
    </source>
</evidence>
<dbReference type="Pfam" id="PF00171">
    <property type="entry name" value="Aldedh"/>
    <property type="match status" value="1"/>
</dbReference>
<dbReference type="GO" id="GO:0010133">
    <property type="term" value="P:L-proline catabolic process to L-glutamate"/>
    <property type="evidence" value="ECO:0007669"/>
    <property type="project" value="InterPro"/>
</dbReference>
<evidence type="ECO:0000313" key="13">
    <source>
        <dbReference type="Proteomes" id="UP000645966"/>
    </source>
</evidence>
<dbReference type="InterPro" id="IPR016162">
    <property type="entry name" value="Ald_DH_N"/>
</dbReference>
<name>A0A934I0Z0_9CORY</name>
<proteinExistence type="inferred from homology"/>
<accession>A0A934I0Z0</accession>
<dbReference type="GO" id="GO:0003700">
    <property type="term" value="F:DNA-binding transcription factor activity"/>
    <property type="evidence" value="ECO:0007669"/>
    <property type="project" value="InterPro"/>
</dbReference>
<dbReference type="Gene3D" id="3.40.309.10">
    <property type="entry name" value="Aldehyde Dehydrogenase, Chain A, domain 2"/>
    <property type="match status" value="1"/>
</dbReference>
<organism evidence="12 13">
    <name type="scientific">Corynebacterium meridianum</name>
    <dbReference type="NCBI Taxonomy" id="2765363"/>
    <lineage>
        <taxon>Bacteria</taxon>
        <taxon>Bacillati</taxon>
        <taxon>Actinomycetota</taxon>
        <taxon>Actinomycetes</taxon>
        <taxon>Mycobacteriales</taxon>
        <taxon>Corynebacteriaceae</taxon>
        <taxon>Corynebacterium</taxon>
    </lineage>
</organism>
<dbReference type="GO" id="GO:0003842">
    <property type="term" value="F:L-glutamate gamma-semialdehyde dehydrogenase activity"/>
    <property type="evidence" value="ECO:0007669"/>
    <property type="project" value="UniProtKB-EC"/>
</dbReference>
<dbReference type="InterPro" id="IPR016163">
    <property type="entry name" value="Ald_DH_C"/>
</dbReference>
<feature type="domain" description="Aldehyde dehydrogenase" evidence="10">
    <location>
        <begin position="532"/>
        <end position="942"/>
    </location>
</feature>
<evidence type="ECO:0000259" key="11">
    <source>
        <dbReference type="Pfam" id="PF01619"/>
    </source>
</evidence>
<sequence>MSLPHAPTNTGDVEKVSSAAITRAEAWLNATGSDESRKEAKSTEQLAALVHDTDGIDFTMGFVDRVARPEDNHVSARELANLASPLKGRGAVPDFVGPVDRGLVTAGSIVAPWLPDIVMPIARKRLRQMVGHLVLDAEGSALNKLLDRSREQGFRLNLNLLGEAVLGDREAESRLNRTLDLLDNPRVDYVSIKASSVCAQLNPWDIEGNTERLKETLRPLYRRALSRDPHPFINLDMEEYKDLRLTIRLFTELLAEEEFLPLEAGIVLQAYLPDTLGALQELAEFAARRRAAGGAKIKIRLVKGANLSMERVEAEIHDWKQAPYLTKAEVDANYIRLLDWILQPEHADNVRIGVASHNLYTVALAHELAVERGVEHQLDVEMLQGMAPSQARAVRDVVGDLILYTPVVHDEDFDVAVSYLVRRLEENGAKQNFLYALFAPEITGDDGLTPVQSQRQRFRSSVAERWSTAAGPRRTQDRTAEAAENAGTSSGSVPGHFIGEPDTDPSLPANRGWAIEALDRDPGEVVSGVITSVDTIDASVARAADAGREWGSRTGAERAELLDRAAAALANARGELITVMTHEAGKTVAEADPEISEAIDFARYYAESARALDRVRGVRFEPYRVVVVTPPWNFPVAIPMGGVFAALAAGAAVIIKPAPQVVRCAEIAVAALREADIGGDLLQLVNADEDEAGKRLVSHPDVDSVILTGASETAKLFRSWKPRMVINAETSGKNAIIVTPSADPDLAVADVYRSAFGHAGQKCSAASLVILVGSVGKSKRFLNQLVDAVESLHVGYGTDISTTMNGLIEPPGEKLERGLTQLDEGERWLVKPRQLDDSGRLWSPGLRDGVEPGSWFHTHECFGPVLGIMRADSLEEAVEWQNSTGFALTGGLHSLDTDEITYWREHVEVGNAYINRGITGAIVERQSFGGWKNSSLGSGAKAGGPNYIGQQGTWSEGDLNELHSGSVSTPIAQMLREFKAQLGPTLTPADNHWLRRSAEADAYAWRTEFGVEHDRTALLAESNVFRYRPLLQPLRVRVGSGTAVRDLLRMKLSSRITGTDIDVSATAATAAELGALGAGIRALSDGDFAAEIAGTASVRVRALGEVPDELYRAAAESGSVILDQPVLADGRRELLPFLLEQSISTTEHRFGYIRGLSN</sequence>
<comment type="catalytic activity">
    <reaction evidence="5">
        <text>L-glutamate 5-semialdehyde + NAD(+) + H2O = L-glutamate + NADH + 2 H(+)</text>
        <dbReference type="Rhea" id="RHEA:30235"/>
        <dbReference type="ChEBI" id="CHEBI:15377"/>
        <dbReference type="ChEBI" id="CHEBI:15378"/>
        <dbReference type="ChEBI" id="CHEBI:29985"/>
        <dbReference type="ChEBI" id="CHEBI:57540"/>
        <dbReference type="ChEBI" id="CHEBI:57945"/>
        <dbReference type="ChEBI" id="CHEBI:58066"/>
        <dbReference type="EC" id="1.2.1.88"/>
    </reaction>
</comment>
<comment type="caution">
    <text evidence="12">The sequence shown here is derived from an EMBL/GenBank/DDBJ whole genome shotgun (WGS) entry which is preliminary data.</text>
</comment>
<dbReference type="Gene3D" id="3.20.20.220">
    <property type="match status" value="1"/>
</dbReference>
<dbReference type="InterPro" id="IPR016161">
    <property type="entry name" value="Ald_DH/histidinol_DH"/>
</dbReference>
<dbReference type="RefSeq" id="WP_198739252.1">
    <property type="nucleotide sequence ID" value="NZ_JAEIOS010000015.1"/>
</dbReference>
<dbReference type="InterPro" id="IPR002872">
    <property type="entry name" value="Proline_DH_dom"/>
</dbReference>
<evidence type="ECO:0000256" key="7">
    <source>
        <dbReference type="PROSITE-ProRule" id="PRU10007"/>
    </source>
</evidence>
<dbReference type="InterPro" id="IPR029041">
    <property type="entry name" value="FAD-linked_oxidoreductase-like"/>
</dbReference>
<dbReference type="InterPro" id="IPR015590">
    <property type="entry name" value="Aldehyde_DH_dom"/>
</dbReference>
<dbReference type="AlphaFoldDB" id="A0A934I0Z0"/>
<gene>
    <name evidence="12" type="ORF">JDV75_10790</name>
</gene>
<evidence type="ECO:0000256" key="4">
    <source>
        <dbReference type="ARBA" id="ARBA00023027"/>
    </source>
</evidence>
<evidence type="ECO:0000313" key="12">
    <source>
        <dbReference type="EMBL" id="MBI8990237.1"/>
    </source>
</evidence>
<evidence type="ECO:0000256" key="1">
    <source>
        <dbReference type="ARBA" id="ARBA00004786"/>
    </source>
</evidence>
<dbReference type="InterPro" id="IPR050485">
    <property type="entry name" value="Proline_metab_enzyme"/>
</dbReference>
<dbReference type="InterPro" id="IPR025703">
    <property type="entry name" value="Bifunct_PutA"/>
</dbReference>
<keyword evidence="13" id="KW-1185">Reference proteome</keyword>
<evidence type="ECO:0000256" key="5">
    <source>
        <dbReference type="ARBA" id="ARBA00048142"/>
    </source>
</evidence>
<protein>
    <recommendedName>
        <fullName evidence="2">L-glutamate gamma-semialdehyde dehydrogenase</fullName>
        <ecNumber evidence="2">1.2.1.88</ecNumber>
    </recommendedName>
</protein>
<dbReference type="Pfam" id="PF01619">
    <property type="entry name" value="Pro_dh"/>
    <property type="match status" value="1"/>
</dbReference>
<dbReference type="PROSITE" id="PS00687">
    <property type="entry name" value="ALDEHYDE_DEHYDR_GLU"/>
    <property type="match status" value="1"/>
</dbReference>
<reference evidence="12" key="1">
    <citation type="submission" date="2020-12" db="EMBL/GenBank/DDBJ databases">
        <title>Genome public.</title>
        <authorList>
            <person name="Sun Q."/>
        </authorList>
    </citation>
    <scope>NUCLEOTIDE SEQUENCE</scope>
    <source>
        <strain evidence="12">CCM 8863</strain>
    </source>
</reference>
<dbReference type="PIRSF" id="PIRSF000197">
    <property type="entry name" value="Bifunct_PutA"/>
    <property type="match status" value="1"/>
</dbReference>
<dbReference type="Proteomes" id="UP000645966">
    <property type="component" value="Unassembled WGS sequence"/>
</dbReference>
<keyword evidence="4" id="KW-0520">NAD</keyword>
<dbReference type="SUPFAM" id="SSF51730">
    <property type="entry name" value="FAD-linked oxidoreductase"/>
    <property type="match status" value="1"/>
</dbReference>
<dbReference type="PANTHER" id="PTHR42862:SF1">
    <property type="entry name" value="DELTA-1-PYRROLINE-5-CARBOXYLATE DEHYDROGENASE 2, ISOFORM A-RELATED"/>
    <property type="match status" value="1"/>
</dbReference>
<feature type="domain" description="Proline dehydrogenase" evidence="11">
    <location>
        <begin position="145"/>
        <end position="434"/>
    </location>
</feature>
<dbReference type="PROSITE" id="PS00070">
    <property type="entry name" value="ALDEHYDE_DEHYDR_CYS"/>
    <property type="match status" value="1"/>
</dbReference>
<feature type="active site" evidence="6 7">
    <location>
        <position position="729"/>
    </location>
</feature>
<dbReference type="EC" id="1.2.1.88" evidence="2"/>
<evidence type="ECO:0000256" key="2">
    <source>
        <dbReference type="ARBA" id="ARBA00012884"/>
    </source>
</evidence>
<dbReference type="EMBL" id="JAEIOS010000015">
    <property type="protein sequence ID" value="MBI8990237.1"/>
    <property type="molecule type" value="Genomic_DNA"/>
</dbReference>
<dbReference type="GO" id="GO:0009898">
    <property type="term" value="C:cytoplasmic side of plasma membrane"/>
    <property type="evidence" value="ECO:0007669"/>
    <property type="project" value="TreeGrafter"/>
</dbReference>
<keyword evidence="3 8" id="KW-0560">Oxidoreductase</keyword>
<feature type="active site" evidence="6">
    <location>
        <position position="763"/>
    </location>
</feature>
<comment type="similarity">
    <text evidence="8">Belongs to the aldehyde dehydrogenase family.</text>
</comment>
<dbReference type="InterPro" id="IPR016160">
    <property type="entry name" value="Ald_DH_CS_CYS"/>
</dbReference>
<dbReference type="GO" id="GO:0004657">
    <property type="term" value="F:proline dehydrogenase activity"/>
    <property type="evidence" value="ECO:0007669"/>
    <property type="project" value="InterPro"/>
</dbReference>
<evidence type="ECO:0000259" key="10">
    <source>
        <dbReference type="Pfam" id="PF00171"/>
    </source>
</evidence>
<dbReference type="SUPFAM" id="SSF53720">
    <property type="entry name" value="ALDH-like"/>
    <property type="match status" value="1"/>
</dbReference>
<evidence type="ECO:0000256" key="6">
    <source>
        <dbReference type="PIRSR" id="PIRSR000197-1"/>
    </source>
</evidence>
<feature type="region of interest" description="Disordered" evidence="9">
    <location>
        <begin position="448"/>
        <end position="504"/>
    </location>
</feature>
<dbReference type="PANTHER" id="PTHR42862">
    <property type="entry name" value="DELTA-1-PYRROLINE-5-CARBOXYLATE DEHYDROGENASE 1, ISOFORM A-RELATED"/>
    <property type="match status" value="1"/>
</dbReference>
<dbReference type="InterPro" id="IPR029510">
    <property type="entry name" value="Ald_DH_CS_GLU"/>
</dbReference>
<dbReference type="Gene3D" id="3.40.605.10">
    <property type="entry name" value="Aldehyde Dehydrogenase, Chain A, domain 1"/>
    <property type="match status" value="1"/>
</dbReference>
<evidence type="ECO:0000256" key="3">
    <source>
        <dbReference type="ARBA" id="ARBA00023002"/>
    </source>
</evidence>
<comment type="pathway">
    <text evidence="1">Amino-acid degradation; L-proline degradation into L-glutamate; L-glutamate from L-proline: step 2/2.</text>
</comment>